<dbReference type="InterPro" id="IPR036866">
    <property type="entry name" value="RibonucZ/Hydroxyglut_hydro"/>
</dbReference>
<dbReference type="Pfam" id="PF03772">
    <property type="entry name" value="Competence"/>
    <property type="match status" value="1"/>
</dbReference>
<dbReference type="PANTHER" id="PTHR30619:SF1">
    <property type="entry name" value="RECOMBINATION PROTEIN 2"/>
    <property type="match status" value="1"/>
</dbReference>
<dbReference type="InterPro" id="IPR001279">
    <property type="entry name" value="Metallo-B-lactamas"/>
</dbReference>
<feature type="domain" description="Metallo-beta-lactamase" evidence="7">
    <location>
        <begin position="416"/>
        <end position="612"/>
    </location>
</feature>
<dbReference type="Proteomes" id="UP000321400">
    <property type="component" value="Unassembled WGS sequence"/>
</dbReference>
<evidence type="ECO:0000256" key="1">
    <source>
        <dbReference type="ARBA" id="ARBA00004651"/>
    </source>
</evidence>
<dbReference type="STRING" id="442899.SAMN05720591_105126"/>
<sequence length="665" mass="76706">MKINRTDYQRFIVKPNNQQTHMLITHFDELSFNLVEGQQLAVTVEEDRREILENPGSFDYESYLLSENVTAQRIATHVTYTGERFYTPLFTLRGSVLEKVIAELSETSSSLVSALVLGDRSFLDEDFTSLFTRWHLTHLLAISGLHVGLFILWLSFMFKRLFYFTKELTLRLLLVVFLLVPFIAGGSPSVFRASLVGLLGYFALSIKWKIETMDALSLVFLFLVIVWPHWIYQLGFQYSFLVTYSLLLSKPIFARCNKSWQLLLFVTSISFFITLPLQLSRFYYINPVSLLVNPPISLFFSLIIIPLAFLSFFISLFIPSVLWLVDPLLTWLFSTIYYFLDSVDRMFYWPLVTGKPDTFHMLCYFIVLFIVLKWIDLKRNKKACMFGLLLFFVIGMMKLAPYLSPFGSVTQLSIGQANVLVIETPHRQGVFIYDIGATVGNDFIEPTDKAYLRIIKPYLHYRGITQVDGVFLSHAHQDHFGSLKYLIKDFKVMNVYTSPYFDDALLPDKLSNTVLNSGFRYNIKGSNFDVLLPVKSHSDENDQSMVIRVLLGPLTFLLTGDISKEIEKDYLDTYRLHSIDVLMVPHHGSATSTHQAFLEAIQPTYAFISVGQNNSFGHPHDDVLTRLEKKQVTIYRTDTHGAITYRYHKSNGWYRIDVVNQQTIK</sequence>
<keyword evidence="3 6" id="KW-0812">Transmembrane</keyword>
<dbReference type="Pfam" id="PF00753">
    <property type="entry name" value="Lactamase_B"/>
    <property type="match status" value="1"/>
</dbReference>
<evidence type="ECO:0000313" key="8">
    <source>
        <dbReference type="EMBL" id="GEN56072.1"/>
    </source>
</evidence>
<dbReference type="NCBIfam" id="TIGR00361">
    <property type="entry name" value="ComEC_Rec2"/>
    <property type="match status" value="1"/>
</dbReference>
<dbReference type="GO" id="GO:0030420">
    <property type="term" value="P:establishment of competence for transformation"/>
    <property type="evidence" value="ECO:0007669"/>
    <property type="project" value="InterPro"/>
</dbReference>
<feature type="transmembrane region" description="Helical" evidence="6">
    <location>
        <begin position="321"/>
        <end position="339"/>
    </location>
</feature>
<dbReference type="SUPFAM" id="SSF56281">
    <property type="entry name" value="Metallo-hydrolase/oxidoreductase"/>
    <property type="match status" value="1"/>
</dbReference>
<name>A0A511WZF0_9BACI</name>
<dbReference type="Gene3D" id="3.60.15.10">
    <property type="entry name" value="Ribonuclease Z/Hydroxyacylglutathione hydrolase-like"/>
    <property type="match status" value="1"/>
</dbReference>
<dbReference type="EMBL" id="BJYE01000004">
    <property type="protein sequence ID" value="GEN56072.1"/>
    <property type="molecule type" value="Genomic_DNA"/>
</dbReference>
<dbReference type="InterPro" id="IPR052159">
    <property type="entry name" value="Competence_DNA_uptake"/>
</dbReference>
<evidence type="ECO:0000256" key="3">
    <source>
        <dbReference type="ARBA" id="ARBA00022692"/>
    </source>
</evidence>
<keyword evidence="4 6" id="KW-1133">Transmembrane helix</keyword>
<dbReference type="RefSeq" id="WP_170243622.1">
    <property type="nucleotide sequence ID" value="NZ_BJYE01000004.1"/>
</dbReference>
<protein>
    <submittedName>
        <fullName evidence="8">DNA internalization-related competence protein ComEC/Rec2</fullName>
    </submittedName>
</protein>
<keyword evidence="5 6" id="KW-0472">Membrane</keyword>
<proteinExistence type="predicted"/>
<feature type="transmembrane region" description="Helical" evidence="6">
    <location>
        <begin position="359"/>
        <end position="376"/>
    </location>
</feature>
<feature type="transmembrane region" description="Helical" evidence="6">
    <location>
        <begin position="238"/>
        <end position="255"/>
    </location>
</feature>
<evidence type="ECO:0000256" key="2">
    <source>
        <dbReference type="ARBA" id="ARBA00022475"/>
    </source>
</evidence>
<dbReference type="InterPro" id="IPR004797">
    <property type="entry name" value="Competence_ComEC/Rec2"/>
</dbReference>
<dbReference type="InterPro" id="IPR035681">
    <property type="entry name" value="ComA-like_MBL"/>
</dbReference>
<evidence type="ECO:0000259" key="7">
    <source>
        <dbReference type="SMART" id="SM00849"/>
    </source>
</evidence>
<keyword evidence="2" id="KW-1003">Cell membrane</keyword>
<dbReference type="CDD" id="cd07731">
    <property type="entry name" value="ComA-like_MBL-fold"/>
    <property type="match status" value="1"/>
</dbReference>
<accession>A0A511WZF0</accession>
<feature type="transmembrane region" description="Helical" evidence="6">
    <location>
        <begin position="262"/>
        <end position="284"/>
    </location>
</feature>
<dbReference type="GO" id="GO:0005886">
    <property type="term" value="C:plasma membrane"/>
    <property type="evidence" value="ECO:0007669"/>
    <property type="project" value="UniProtKB-SubCell"/>
</dbReference>
<evidence type="ECO:0000256" key="6">
    <source>
        <dbReference type="SAM" id="Phobius"/>
    </source>
</evidence>
<evidence type="ECO:0000313" key="9">
    <source>
        <dbReference type="Proteomes" id="UP000321400"/>
    </source>
</evidence>
<feature type="transmembrane region" description="Helical" evidence="6">
    <location>
        <begin position="168"/>
        <end position="184"/>
    </location>
</feature>
<dbReference type="PANTHER" id="PTHR30619">
    <property type="entry name" value="DNA INTERNALIZATION/COMPETENCE PROTEIN COMEC/REC2"/>
    <property type="match status" value="1"/>
</dbReference>
<feature type="transmembrane region" description="Helical" evidence="6">
    <location>
        <begin position="296"/>
        <end position="314"/>
    </location>
</feature>
<gene>
    <name evidence="8" type="ORF">HAL01_05360</name>
</gene>
<dbReference type="InterPro" id="IPR004477">
    <property type="entry name" value="ComEC_N"/>
</dbReference>
<comment type="caution">
    <text evidence="8">The sequence shown here is derived from an EMBL/GenBank/DDBJ whole genome shotgun (WGS) entry which is preliminary data.</text>
</comment>
<feature type="transmembrane region" description="Helical" evidence="6">
    <location>
        <begin position="215"/>
        <end position="232"/>
    </location>
</feature>
<evidence type="ECO:0000256" key="4">
    <source>
        <dbReference type="ARBA" id="ARBA00022989"/>
    </source>
</evidence>
<dbReference type="AlphaFoldDB" id="A0A511WZF0"/>
<dbReference type="SMART" id="SM00849">
    <property type="entry name" value="Lactamase_B"/>
    <property type="match status" value="1"/>
</dbReference>
<feature type="transmembrane region" description="Helical" evidence="6">
    <location>
        <begin position="383"/>
        <end position="403"/>
    </location>
</feature>
<evidence type="ECO:0000256" key="5">
    <source>
        <dbReference type="ARBA" id="ARBA00023136"/>
    </source>
</evidence>
<dbReference type="NCBIfam" id="TIGR00360">
    <property type="entry name" value="ComEC_N-term"/>
    <property type="match status" value="1"/>
</dbReference>
<feature type="transmembrane region" description="Helical" evidence="6">
    <location>
        <begin position="136"/>
        <end position="156"/>
    </location>
</feature>
<reference evidence="8 9" key="1">
    <citation type="submission" date="2019-07" db="EMBL/GenBank/DDBJ databases">
        <title>Whole genome shotgun sequence of Halolactibacillus alkaliphilus NBRC 103919.</title>
        <authorList>
            <person name="Hosoyama A."/>
            <person name="Uohara A."/>
            <person name="Ohji S."/>
            <person name="Ichikawa N."/>
        </authorList>
    </citation>
    <scope>NUCLEOTIDE SEQUENCE [LARGE SCALE GENOMIC DNA]</scope>
    <source>
        <strain evidence="8 9">NBRC 103919</strain>
    </source>
</reference>
<organism evidence="8 9">
    <name type="scientific">Halolactibacillus alkaliphilus</name>
    <dbReference type="NCBI Taxonomy" id="442899"/>
    <lineage>
        <taxon>Bacteria</taxon>
        <taxon>Bacillati</taxon>
        <taxon>Bacillota</taxon>
        <taxon>Bacilli</taxon>
        <taxon>Bacillales</taxon>
        <taxon>Bacillaceae</taxon>
        <taxon>Halolactibacillus</taxon>
    </lineage>
</organism>
<keyword evidence="9" id="KW-1185">Reference proteome</keyword>
<comment type="subcellular location">
    <subcellularLocation>
        <location evidence="1">Cell membrane</location>
        <topology evidence="1">Multi-pass membrane protein</topology>
    </subcellularLocation>
</comment>